<feature type="non-terminal residue" evidence="2">
    <location>
        <position position="1"/>
    </location>
</feature>
<dbReference type="InterPro" id="IPR036058">
    <property type="entry name" value="Kazal_dom_sf"/>
</dbReference>
<dbReference type="PROSITE" id="PS51465">
    <property type="entry name" value="KAZAL_2"/>
    <property type="match status" value="1"/>
</dbReference>
<dbReference type="OrthoDB" id="6513408at2759"/>
<organism evidence="2 3">
    <name type="scientific">Drosophila busckii</name>
    <name type="common">Fruit fly</name>
    <dbReference type="NCBI Taxonomy" id="30019"/>
    <lineage>
        <taxon>Eukaryota</taxon>
        <taxon>Metazoa</taxon>
        <taxon>Ecdysozoa</taxon>
        <taxon>Arthropoda</taxon>
        <taxon>Hexapoda</taxon>
        <taxon>Insecta</taxon>
        <taxon>Pterygota</taxon>
        <taxon>Neoptera</taxon>
        <taxon>Endopterygota</taxon>
        <taxon>Diptera</taxon>
        <taxon>Brachycera</taxon>
        <taxon>Muscomorpha</taxon>
        <taxon>Ephydroidea</taxon>
        <taxon>Drosophilidae</taxon>
        <taxon>Drosophila</taxon>
    </lineage>
</organism>
<dbReference type="SUPFAM" id="SSF100895">
    <property type="entry name" value="Kazal-type serine protease inhibitors"/>
    <property type="match status" value="1"/>
</dbReference>
<evidence type="ECO:0000313" key="3">
    <source>
        <dbReference type="Proteomes" id="UP000494163"/>
    </source>
</evidence>
<keyword evidence="3" id="KW-1185">Reference proteome</keyword>
<reference evidence="2 3" key="1">
    <citation type="submission" date="2015-08" db="EMBL/GenBank/DDBJ databases">
        <title>Ancestral chromatin configuration constrains chromatin evolution on differentiating sex chromosomes in Drosophila.</title>
        <authorList>
            <person name="Zhou Q."/>
            <person name="Bachtrog D."/>
        </authorList>
    </citation>
    <scope>NUCLEOTIDE SEQUENCE [LARGE SCALE GENOMIC DNA]</scope>
    <source>
        <tissue evidence="2">Whole larvae</tissue>
    </source>
</reference>
<protein>
    <submittedName>
        <fullName evidence="2">Kaz1-ORFB</fullName>
    </submittedName>
</protein>
<feature type="non-terminal residue" evidence="2">
    <location>
        <position position="67"/>
    </location>
</feature>
<feature type="domain" description="Kazal-like" evidence="1">
    <location>
        <begin position="13"/>
        <end position="59"/>
    </location>
</feature>
<dbReference type="AlphaFoldDB" id="A0A0M5IYN9"/>
<dbReference type="Proteomes" id="UP000494163">
    <property type="component" value="Chromosome 3L"/>
</dbReference>
<proteinExistence type="predicted"/>
<evidence type="ECO:0000313" key="2">
    <source>
        <dbReference type="EMBL" id="ALC43924.1"/>
    </source>
</evidence>
<dbReference type="PANTHER" id="PTHR21179:SF1">
    <property type="entry name" value="KAZ1-TYPE SERINE PROTEASE INHIBITOR-LIKE PROTEIN TYPE EPSILON-RELATED"/>
    <property type="match status" value="1"/>
</dbReference>
<gene>
    <name evidence="2" type="ORF">Dbus_chr3Lg1090</name>
</gene>
<dbReference type="InterPro" id="IPR002350">
    <property type="entry name" value="Kazal_dom"/>
</dbReference>
<evidence type="ECO:0000259" key="1">
    <source>
        <dbReference type="PROSITE" id="PS51465"/>
    </source>
</evidence>
<dbReference type="PANTHER" id="PTHR21179">
    <property type="entry name" value="SERINE-TYPE ENDOPEPTIDASE INHIBITOR"/>
    <property type="match status" value="1"/>
</dbReference>
<dbReference type="GO" id="GO:0004867">
    <property type="term" value="F:serine-type endopeptidase inhibitor activity"/>
    <property type="evidence" value="ECO:0007669"/>
    <property type="project" value="InterPro"/>
</dbReference>
<dbReference type="InterPro" id="IPR039932">
    <property type="entry name" value="Spink4-like"/>
</dbReference>
<accession>A0A0M5IYN9</accession>
<dbReference type="Gene3D" id="3.30.60.30">
    <property type="match status" value="1"/>
</dbReference>
<dbReference type="EMBL" id="CP012525">
    <property type="protein sequence ID" value="ALC43924.1"/>
    <property type="molecule type" value="Genomic_DNA"/>
</dbReference>
<dbReference type="STRING" id="30019.A0A0M5IYN9"/>
<name>A0A0M5IYN9_DROBS</name>
<dbReference type="OMA" id="SARYLAC"/>
<sequence length="67" mass="7387">TTTARPAVSTTPSARYLACFNRCQATSEYNPICGSDNVNYYNPGRFDCALRCGLGKCWLCIGPKYLI</sequence>